<evidence type="ECO:0000313" key="3">
    <source>
        <dbReference type="Proteomes" id="UP000322530"/>
    </source>
</evidence>
<keyword evidence="2" id="KW-0378">Hydrolase</keyword>
<sequence length="279" mass="30756">MTDQLIAQTASHMIDLPAGRFHYLSWGAEQKDRPAFVLLHGITSSAHSWVRLGPALANRFRVFALDMRGHGESIQPAPGTYSLHDTANDAAAFIQALDLQDPYLLGHSWGGATAIMLASEVTNDYPSLHFTRIILEDPAHNMGTGDPVKRASYFTGDIGKPDDQLRAEVRIKNPAWSEADIESKIYANRHVNREAVISVFKDTDREGELLPLLSKLSAPTLLVRADPALESTFTDSAWEEAKKLLPGHSTAIQIPGASHNIHRNKFDEFLQAINAFLQA</sequence>
<proteinExistence type="predicted"/>
<dbReference type="AlphaFoldDB" id="A0A5A5TBE4"/>
<dbReference type="PANTHER" id="PTHR43798">
    <property type="entry name" value="MONOACYLGLYCEROL LIPASE"/>
    <property type="match status" value="1"/>
</dbReference>
<dbReference type="GO" id="GO:0016787">
    <property type="term" value="F:hydrolase activity"/>
    <property type="evidence" value="ECO:0007669"/>
    <property type="project" value="UniProtKB-KW"/>
</dbReference>
<feature type="domain" description="AB hydrolase-1" evidence="1">
    <location>
        <begin position="34"/>
        <end position="261"/>
    </location>
</feature>
<keyword evidence="3" id="KW-1185">Reference proteome</keyword>
<dbReference type="PRINTS" id="PR00111">
    <property type="entry name" value="ABHYDROLASE"/>
</dbReference>
<name>A0A5A5TBE4_9CHLR</name>
<evidence type="ECO:0000313" key="2">
    <source>
        <dbReference type="EMBL" id="GCF08718.1"/>
    </source>
</evidence>
<dbReference type="Proteomes" id="UP000322530">
    <property type="component" value="Unassembled WGS sequence"/>
</dbReference>
<accession>A0A5A5TBE4</accession>
<dbReference type="InterPro" id="IPR029058">
    <property type="entry name" value="AB_hydrolase_fold"/>
</dbReference>
<dbReference type="OrthoDB" id="149912at2"/>
<gene>
    <name evidence="2" type="ORF">KDI_22820</name>
</gene>
<dbReference type="GO" id="GO:0016020">
    <property type="term" value="C:membrane"/>
    <property type="evidence" value="ECO:0007669"/>
    <property type="project" value="TreeGrafter"/>
</dbReference>
<dbReference type="EMBL" id="BIXY01000029">
    <property type="protein sequence ID" value="GCF08718.1"/>
    <property type="molecule type" value="Genomic_DNA"/>
</dbReference>
<dbReference type="RefSeq" id="WP_149401697.1">
    <property type="nucleotide sequence ID" value="NZ_BIXY01000029.1"/>
</dbReference>
<protein>
    <submittedName>
        <fullName evidence="2">Alpha/beta hydrolase</fullName>
    </submittedName>
</protein>
<evidence type="ECO:0000259" key="1">
    <source>
        <dbReference type="Pfam" id="PF00561"/>
    </source>
</evidence>
<reference evidence="2 3" key="1">
    <citation type="submission" date="2019-01" db="EMBL/GenBank/DDBJ databases">
        <title>Draft genome sequence of Dictyobacter sp. Uno17.</title>
        <authorList>
            <person name="Wang C.M."/>
            <person name="Zheng Y."/>
            <person name="Sakai Y."/>
            <person name="Abe K."/>
            <person name="Yokota A."/>
            <person name="Yabe S."/>
        </authorList>
    </citation>
    <scope>NUCLEOTIDE SEQUENCE [LARGE SCALE GENOMIC DNA]</scope>
    <source>
        <strain evidence="2 3">Uno17</strain>
    </source>
</reference>
<dbReference type="Pfam" id="PF00561">
    <property type="entry name" value="Abhydrolase_1"/>
    <property type="match status" value="1"/>
</dbReference>
<dbReference type="Gene3D" id="3.40.50.1820">
    <property type="entry name" value="alpha/beta hydrolase"/>
    <property type="match status" value="1"/>
</dbReference>
<dbReference type="PANTHER" id="PTHR43798:SF33">
    <property type="entry name" value="HYDROLASE, PUTATIVE (AFU_ORTHOLOGUE AFUA_2G14860)-RELATED"/>
    <property type="match status" value="1"/>
</dbReference>
<dbReference type="InterPro" id="IPR000073">
    <property type="entry name" value="AB_hydrolase_1"/>
</dbReference>
<comment type="caution">
    <text evidence="2">The sequence shown here is derived from an EMBL/GenBank/DDBJ whole genome shotgun (WGS) entry which is preliminary data.</text>
</comment>
<organism evidence="2 3">
    <name type="scientific">Dictyobacter arantiisoli</name>
    <dbReference type="NCBI Taxonomy" id="2014874"/>
    <lineage>
        <taxon>Bacteria</taxon>
        <taxon>Bacillati</taxon>
        <taxon>Chloroflexota</taxon>
        <taxon>Ktedonobacteria</taxon>
        <taxon>Ktedonobacterales</taxon>
        <taxon>Dictyobacteraceae</taxon>
        <taxon>Dictyobacter</taxon>
    </lineage>
</organism>
<dbReference type="SUPFAM" id="SSF53474">
    <property type="entry name" value="alpha/beta-Hydrolases"/>
    <property type="match status" value="1"/>
</dbReference>
<dbReference type="InterPro" id="IPR050266">
    <property type="entry name" value="AB_hydrolase_sf"/>
</dbReference>